<comment type="caution">
    <text evidence="1">The sequence shown here is derived from an EMBL/GenBank/DDBJ whole genome shotgun (WGS) entry which is preliminary data.</text>
</comment>
<dbReference type="EMBL" id="QNQT01000002">
    <property type="protein sequence ID" value="RDU37916.1"/>
    <property type="molecule type" value="Genomic_DNA"/>
</dbReference>
<evidence type="ECO:0000313" key="2">
    <source>
        <dbReference type="Proteomes" id="UP000257144"/>
    </source>
</evidence>
<dbReference type="AlphaFoldDB" id="A0A3D8GV55"/>
<name>A0A3D8GV55_9BACI</name>
<dbReference type="SUPFAM" id="SSF159501">
    <property type="entry name" value="EreA/ChaN-like"/>
    <property type="match status" value="1"/>
</dbReference>
<dbReference type="PANTHER" id="PTHR31299:SF0">
    <property type="entry name" value="ESTERASE, PUTATIVE (AFU_ORTHOLOGUE AFUA_1G05850)-RELATED"/>
    <property type="match status" value="1"/>
</dbReference>
<dbReference type="Gene3D" id="3.40.1660.10">
    <property type="entry name" value="EreA-like (biosynthetic domain)"/>
    <property type="match status" value="2"/>
</dbReference>
<evidence type="ECO:0000313" key="1">
    <source>
        <dbReference type="EMBL" id="RDU37916.1"/>
    </source>
</evidence>
<dbReference type="RefSeq" id="WP_115451585.1">
    <property type="nucleotide sequence ID" value="NZ_QNQT01000002.1"/>
</dbReference>
<keyword evidence="2" id="KW-1185">Reference proteome</keyword>
<dbReference type="PANTHER" id="PTHR31299">
    <property type="entry name" value="ESTERASE, PUTATIVE (AFU_ORTHOLOGUE AFUA_1G05850)-RELATED"/>
    <property type="match status" value="1"/>
</dbReference>
<dbReference type="CDD" id="cd14728">
    <property type="entry name" value="Ere-like"/>
    <property type="match status" value="1"/>
</dbReference>
<dbReference type="OrthoDB" id="9810066at2"/>
<dbReference type="Pfam" id="PF05139">
    <property type="entry name" value="Erythro_esteras"/>
    <property type="match status" value="1"/>
</dbReference>
<organism evidence="1 2">
    <name type="scientific">Neobacillus piezotolerans</name>
    <dbReference type="NCBI Taxonomy" id="2259171"/>
    <lineage>
        <taxon>Bacteria</taxon>
        <taxon>Bacillati</taxon>
        <taxon>Bacillota</taxon>
        <taxon>Bacilli</taxon>
        <taxon>Bacillales</taxon>
        <taxon>Bacillaceae</taxon>
        <taxon>Neobacillus</taxon>
    </lineage>
</organism>
<dbReference type="InterPro" id="IPR052036">
    <property type="entry name" value="Hydrolase/PRTase-associated"/>
</dbReference>
<proteinExistence type="predicted"/>
<evidence type="ECO:0008006" key="3">
    <source>
        <dbReference type="Google" id="ProtNLM"/>
    </source>
</evidence>
<dbReference type="GO" id="GO:0046677">
    <property type="term" value="P:response to antibiotic"/>
    <property type="evidence" value="ECO:0007669"/>
    <property type="project" value="InterPro"/>
</dbReference>
<accession>A0A3D8GV55</accession>
<reference evidence="1 2" key="1">
    <citation type="submission" date="2018-07" db="EMBL/GenBank/DDBJ databases">
        <title>Bacillus sp. YLB-04 draft genome sequence.</title>
        <authorList>
            <person name="Yu L."/>
            <person name="Tang X."/>
        </authorList>
    </citation>
    <scope>NUCLEOTIDE SEQUENCE [LARGE SCALE GENOMIC DNA]</scope>
    <source>
        <strain evidence="1 2">YLB-04</strain>
    </source>
</reference>
<dbReference type="InterPro" id="IPR007815">
    <property type="entry name" value="Emycin_Estase"/>
</dbReference>
<sequence length="441" mass="51859">MRRKIQISSLVMIALFSLWLIERPANSIIKKDKEMQWLVKNSHEILSLESEVYKDLEFLKPLLKDKKYVFLGESSHGISEYNQIKVRMVKYLHKELRFDVIAFESPVLDASLSYSEKEMMGYSGKDLNQEAVYNFWHAGEVTPLFDYIIDNKSKNPLILTGFDIQLKSDVLERFLTKISKTDTELAEEFAELEMNYKAIRMEMMKGTAPSDEDIKYFELGYQKAMGYIHKNEDKIFEEYKEYPELKKLLILGMQNRIDLIKSRATTRQHDFIIRDELMAKNIEELAKEVYPGKKIIFWAHNGHIRDNNSEVLQNVEGGTKFYPWTIPTMYENLPNQMKEESYNIGLYAYEGSFIDTSGQIATYNNGEKYKEISLEYKLNQAGSDYSFIDISRQKENQYNKWIFEPIESVYQGLFLEKFIPKKTYNGLTFIKEVNPPLIYND</sequence>
<dbReference type="Proteomes" id="UP000257144">
    <property type="component" value="Unassembled WGS sequence"/>
</dbReference>
<protein>
    <recommendedName>
        <fullName evidence="3">Erythromycin esterase</fullName>
    </recommendedName>
</protein>
<gene>
    <name evidence="1" type="ORF">DRW41_08890</name>
</gene>